<sequence length="233" mass="25489">MPTVPAKPYLWPQDGSFSRSSTALVIIDMQNDFCHEQGYLVYQGGSVQHTRTVIPKIAQLLDVFRDRQFPIYHTREGHRPDLSTLSSREHFRSRNNASGLGIGDQGPLGRMLVRGEHGHDIVDELYPLEGEPVIDKPGRSAFAHTDLDLLLRIRGVRNLVICGVTTDVCVHSTMREANDRGYDCLLVEDASGAGTDGLHRAAVEMVQHEGGIFGAVATTADIMKAVKDSANGG</sequence>
<gene>
    <name evidence="4" type="ORF">IEO21_08900</name>
</gene>
<reference evidence="4" key="2">
    <citation type="journal article" name="Front. Microbiol.">
        <title>Degradative Capacity of Two Strains of Rhodonia placenta: From Phenotype to Genotype.</title>
        <authorList>
            <person name="Kolle M."/>
            <person name="Horta M.A.C."/>
            <person name="Nowrousian M."/>
            <person name="Ohm R.A."/>
            <person name="Benz J.P."/>
            <person name="Pilgard A."/>
        </authorList>
    </citation>
    <scope>NUCLEOTIDE SEQUENCE</scope>
    <source>
        <strain evidence="4">FPRL280</strain>
    </source>
</reference>
<evidence type="ECO:0000313" key="5">
    <source>
        <dbReference type="Proteomes" id="UP000639403"/>
    </source>
</evidence>
<evidence type="ECO:0000313" key="4">
    <source>
        <dbReference type="EMBL" id="KAF9805853.1"/>
    </source>
</evidence>
<dbReference type="CDD" id="cd00431">
    <property type="entry name" value="cysteine_hydrolases"/>
    <property type="match status" value="1"/>
</dbReference>
<dbReference type="PANTHER" id="PTHR43540">
    <property type="entry name" value="PEROXYUREIDOACRYLATE/UREIDOACRYLATE AMIDOHYDROLASE-RELATED"/>
    <property type="match status" value="1"/>
</dbReference>
<feature type="domain" description="Isochorismatase-like" evidence="3">
    <location>
        <begin position="22"/>
        <end position="220"/>
    </location>
</feature>
<dbReference type="EMBL" id="JADOXO010000360">
    <property type="protein sequence ID" value="KAF9805853.1"/>
    <property type="molecule type" value="Genomic_DNA"/>
</dbReference>
<reference evidence="4" key="1">
    <citation type="submission" date="2020-11" db="EMBL/GenBank/DDBJ databases">
        <authorList>
            <person name="Koelle M."/>
            <person name="Horta M.A.C."/>
            <person name="Nowrousian M."/>
            <person name="Ohm R.A."/>
            <person name="Benz P."/>
            <person name="Pilgard A."/>
        </authorList>
    </citation>
    <scope>NUCLEOTIDE SEQUENCE</scope>
    <source>
        <strain evidence="4">FPRL280</strain>
    </source>
</reference>
<evidence type="ECO:0000256" key="2">
    <source>
        <dbReference type="ARBA" id="ARBA00022801"/>
    </source>
</evidence>
<dbReference type="PANTHER" id="PTHR43540:SF9">
    <property type="entry name" value="FAMILY HYDROLASE, PUTATIVE (AFU_ORTHOLOGUE AFUA_2G08700)-RELATED"/>
    <property type="match status" value="1"/>
</dbReference>
<keyword evidence="2" id="KW-0378">Hydrolase</keyword>
<dbReference type="Proteomes" id="UP000639403">
    <property type="component" value="Unassembled WGS sequence"/>
</dbReference>
<dbReference type="InterPro" id="IPR036380">
    <property type="entry name" value="Isochorismatase-like_sf"/>
</dbReference>
<dbReference type="Gene3D" id="3.40.50.850">
    <property type="entry name" value="Isochorismatase-like"/>
    <property type="match status" value="1"/>
</dbReference>
<evidence type="ECO:0000256" key="1">
    <source>
        <dbReference type="ARBA" id="ARBA00006336"/>
    </source>
</evidence>
<proteinExistence type="inferred from homology"/>
<dbReference type="Pfam" id="PF00857">
    <property type="entry name" value="Isochorismatase"/>
    <property type="match status" value="1"/>
</dbReference>
<name>A0A8H7NVG5_9APHY</name>
<comment type="caution">
    <text evidence="4">The sequence shown here is derived from an EMBL/GenBank/DDBJ whole genome shotgun (WGS) entry which is preliminary data.</text>
</comment>
<dbReference type="GO" id="GO:0016787">
    <property type="term" value="F:hydrolase activity"/>
    <property type="evidence" value="ECO:0007669"/>
    <property type="project" value="UniProtKB-KW"/>
</dbReference>
<protein>
    <recommendedName>
        <fullName evidence="3">Isochorismatase-like domain-containing protein</fullName>
    </recommendedName>
</protein>
<organism evidence="4 5">
    <name type="scientific">Rhodonia placenta</name>
    <dbReference type="NCBI Taxonomy" id="104341"/>
    <lineage>
        <taxon>Eukaryota</taxon>
        <taxon>Fungi</taxon>
        <taxon>Dikarya</taxon>
        <taxon>Basidiomycota</taxon>
        <taxon>Agaricomycotina</taxon>
        <taxon>Agaricomycetes</taxon>
        <taxon>Polyporales</taxon>
        <taxon>Adustoporiaceae</taxon>
        <taxon>Rhodonia</taxon>
    </lineage>
</organism>
<dbReference type="InterPro" id="IPR050272">
    <property type="entry name" value="Isochorismatase-like_hydrls"/>
</dbReference>
<dbReference type="InterPro" id="IPR000868">
    <property type="entry name" value="Isochorismatase-like_dom"/>
</dbReference>
<evidence type="ECO:0000259" key="3">
    <source>
        <dbReference type="Pfam" id="PF00857"/>
    </source>
</evidence>
<dbReference type="SUPFAM" id="SSF52499">
    <property type="entry name" value="Isochorismatase-like hydrolases"/>
    <property type="match status" value="1"/>
</dbReference>
<accession>A0A8H7NVG5</accession>
<dbReference type="AlphaFoldDB" id="A0A8H7NVG5"/>
<comment type="similarity">
    <text evidence="1">Belongs to the isochorismatase family.</text>
</comment>